<reference evidence="1 2" key="1">
    <citation type="submission" date="2016-10" db="EMBL/GenBank/DDBJ databases">
        <title>The genome sequence of Colletotrichum fioriniae PJ7.</title>
        <authorList>
            <person name="Baroncelli R."/>
        </authorList>
    </citation>
    <scope>NUCLEOTIDE SEQUENCE [LARGE SCALE GENOMIC DNA]</scope>
    <source>
        <strain evidence="1">Col 31</strain>
    </source>
</reference>
<dbReference type="Proteomes" id="UP001239795">
    <property type="component" value="Unassembled WGS sequence"/>
</dbReference>
<organism evidence="1 2">
    <name type="scientific">Colletotrichum melonis</name>
    <dbReference type="NCBI Taxonomy" id="1209925"/>
    <lineage>
        <taxon>Eukaryota</taxon>
        <taxon>Fungi</taxon>
        <taxon>Dikarya</taxon>
        <taxon>Ascomycota</taxon>
        <taxon>Pezizomycotina</taxon>
        <taxon>Sordariomycetes</taxon>
        <taxon>Hypocreomycetidae</taxon>
        <taxon>Glomerellales</taxon>
        <taxon>Glomerellaceae</taxon>
        <taxon>Colletotrichum</taxon>
        <taxon>Colletotrichum acutatum species complex</taxon>
    </lineage>
</organism>
<evidence type="ECO:0000313" key="2">
    <source>
        <dbReference type="Proteomes" id="UP001239795"/>
    </source>
</evidence>
<accession>A0AAI9UI43</accession>
<gene>
    <name evidence="1" type="ORF">CMEL01_16431</name>
</gene>
<name>A0AAI9UI43_9PEZI</name>
<dbReference type="EMBL" id="MLGG01000021">
    <property type="protein sequence ID" value="KAK1456418.1"/>
    <property type="molecule type" value="Genomic_DNA"/>
</dbReference>
<sequence length="206" mass="22950">MARLRLWTGCTRKMEVWCRGPRVYPPPPGHTLASARRTPRLGPGLSVTGSSADFRCGWVETLEVLSAAVAQTNGGFRNRIHFSRFRWSRRITSAPLSDRHRQLHSPASTLGITSHFSSDAPSSTLPLSPPSFAISAGSLSPRLSLSVCLYVCSGRRGSFRCFPLFRQLSVWMNPSLDLHRIVTTCKQCRGKRRLLCLSGHTFVYHP</sequence>
<evidence type="ECO:0000313" key="1">
    <source>
        <dbReference type="EMBL" id="KAK1456418.1"/>
    </source>
</evidence>
<protein>
    <submittedName>
        <fullName evidence="1">Uncharacterized protein</fullName>
    </submittedName>
</protein>
<comment type="caution">
    <text evidence="1">The sequence shown here is derived from an EMBL/GenBank/DDBJ whole genome shotgun (WGS) entry which is preliminary data.</text>
</comment>
<dbReference type="AlphaFoldDB" id="A0AAI9UI43"/>
<keyword evidence="2" id="KW-1185">Reference proteome</keyword>
<proteinExistence type="predicted"/>